<dbReference type="Pfam" id="PF21788">
    <property type="entry name" value="TNP-like_GBD"/>
    <property type="match status" value="1"/>
</dbReference>
<accession>A0A7D9H749</accession>
<evidence type="ECO:0000313" key="3">
    <source>
        <dbReference type="Proteomes" id="UP001152795"/>
    </source>
</evidence>
<gene>
    <name evidence="2" type="ORF">PACLA_8A026491</name>
</gene>
<organism evidence="2 3">
    <name type="scientific">Paramuricea clavata</name>
    <name type="common">Red gorgonian</name>
    <name type="synonym">Violescent sea-whip</name>
    <dbReference type="NCBI Taxonomy" id="317549"/>
    <lineage>
        <taxon>Eukaryota</taxon>
        <taxon>Metazoa</taxon>
        <taxon>Cnidaria</taxon>
        <taxon>Anthozoa</taxon>
        <taxon>Octocorallia</taxon>
        <taxon>Malacalcyonacea</taxon>
        <taxon>Plexauridae</taxon>
        <taxon>Paramuricea</taxon>
    </lineage>
</organism>
<comment type="caution">
    <text evidence="2">The sequence shown here is derived from an EMBL/GenBank/DDBJ whole genome shotgun (WGS) entry which is preliminary data.</text>
</comment>
<keyword evidence="3" id="KW-1185">Reference proteome</keyword>
<proteinExistence type="predicted"/>
<dbReference type="AlphaFoldDB" id="A0A7D9H749"/>
<dbReference type="InterPro" id="IPR048366">
    <property type="entry name" value="TNP-like_GBD"/>
</dbReference>
<protein>
    <recommendedName>
        <fullName evidence="1">Transposable element P transposase-like GTP-binding insertion domain-containing protein</fullName>
    </recommendedName>
</protein>
<name>A0A7D9H749_PARCT</name>
<evidence type="ECO:0000313" key="2">
    <source>
        <dbReference type="EMBL" id="CAB3977278.1"/>
    </source>
</evidence>
<evidence type="ECO:0000259" key="1">
    <source>
        <dbReference type="Pfam" id="PF21788"/>
    </source>
</evidence>
<feature type="domain" description="Transposable element P transposase-like GTP-binding insertion" evidence="1">
    <location>
        <begin position="1"/>
        <end position="55"/>
    </location>
</feature>
<dbReference type="Proteomes" id="UP001152795">
    <property type="component" value="Unassembled WGS sequence"/>
</dbReference>
<sequence>MKVSFAVQVLSNTVAEALKRHYLSGEASETAKFCQMMNDFFDCMNVHSTSEHQRKRNPRLAPYQHIDDSRFDCLNNKFLQYLTSWKSSIDSRGPFSDDDKGRMFLSVQTFTGLKMMVFVERRIRVCAHRAFLPGVEEYDVEEYFGYQRAQGRRNDNPTAVAFGYNDLKIATLRDVAHHTPLKEMFLDDISGKRSKNKKPTKK</sequence>
<reference evidence="2" key="1">
    <citation type="submission" date="2020-04" db="EMBL/GenBank/DDBJ databases">
        <authorList>
            <person name="Alioto T."/>
            <person name="Alioto T."/>
            <person name="Gomez Garrido J."/>
        </authorList>
    </citation>
    <scope>NUCLEOTIDE SEQUENCE</scope>
    <source>
        <strain evidence="2">A484AB</strain>
    </source>
</reference>
<dbReference type="OrthoDB" id="6537918at2759"/>
<dbReference type="EMBL" id="CACRXK020000040">
    <property type="protein sequence ID" value="CAB3977278.1"/>
    <property type="molecule type" value="Genomic_DNA"/>
</dbReference>